<reference evidence="3" key="1">
    <citation type="submission" date="2016-10" db="EMBL/GenBank/DDBJ databases">
        <authorList>
            <person name="Varghese N."/>
            <person name="Submissions S."/>
        </authorList>
    </citation>
    <scope>NUCLEOTIDE SEQUENCE [LARGE SCALE GENOMIC DNA]</scope>
    <source>
        <strain evidence="3">DSM 10002</strain>
    </source>
</reference>
<dbReference type="Proteomes" id="UP000214355">
    <property type="component" value="Chromosome I"/>
</dbReference>
<dbReference type="GeneID" id="65344652"/>
<organism evidence="2 3">
    <name type="scientific">Arcanobacterium phocae</name>
    <dbReference type="NCBI Taxonomy" id="131112"/>
    <lineage>
        <taxon>Bacteria</taxon>
        <taxon>Bacillati</taxon>
        <taxon>Actinomycetota</taxon>
        <taxon>Actinomycetes</taxon>
        <taxon>Actinomycetales</taxon>
        <taxon>Actinomycetaceae</taxon>
        <taxon>Arcanobacterium</taxon>
    </lineage>
</organism>
<proteinExistence type="predicted"/>
<gene>
    <name evidence="2" type="ORF">SAMN04489737_0914</name>
</gene>
<evidence type="ECO:0000256" key="1">
    <source>
        <dbReference type="SAM" id="Phobius"/>
    </source>
</evidence>
<feature type="transmembrane region" description="Helical" evidence="1">
    <location>
        <begin position="60"/>
        <end position="79"/>
    </location>
</feature>
<dbReference type="AlphaFoldDB" id="A0A1H2LFN9"/>
<sequence>MNNTFNAQRFGQYLVRAGLAFLIAYLLFSILGPYLFLWGLEADQSGMFIGAIMQFLGTQFQAFTNPIIGILLLTIGLGVKYSIHKTD</sequence>
<accession>A0A1H2LFN9</accession>
<name>A0A1H2LFN9_9ACTO</name>
<dbReference type="EMBL" id="LT629804">
    <property type="protein sequence ID" value="SDU79545.1"/>
    <property type="molecule type" value="Genomic_DNA"/>
</dbReference>
<evidence type="ECO:0000313" key="2">
    <source>
        <dbReference type="EMBL" id="SDU79545.1"/>
    </source>
</evidence>
<keyword evidence="1" id="KW-1133">Transmembrane helix</keyword>
<evidence type="ECO:0000313" key="3">
    <source>
        <dbReference type="Proteomes" id="UP000214355"/>
    </source>
</evidence>
<keyword evidence="1" id="KW-0472">Membrane</keyword>
<keyword evidence="3" id="KW-1185">Reference proteome</keyword>
<dbReference type="RefSeq" id="WP_091280379.1">
    <property type="nucleotide sequence ID" value="NZ_LT629804.1"/>
</dbReference>
<dbReference type="OrthoDB" id="9914948at2"/>
<feature type="transmembrane region" description="Helical" evidence="1">
    <location>
        <begin position="19"/>
        <end position="40"/>
    </location>
</feature>
<keyword evidence="1" id="KW-0812">Transmembrane</keyword>
<protein>
    <submittedName>
        <fullName evidence="2">Uncharacterized protein</fullName>
    </submittedName>
</protein>